<comment type="caution">
    <text evidence="3">The sequence shown here is derived from an EMBL/GenBank/DDBJ whole genome shotgun (WGS) entry which is preliminary data.</text>
</comment>
<dbReference type="InterPro" id="IPR002347">
    <property type="entry name" value="SDR_fam"/>
</dbReference>
<keyword evidence="4" id="KW-1185">Reference proteome</keyword>
<dbReference type="Gene3D" id="3.40.50.720">
    <property type="entry name" value="NAD(P)-binding Rossmann-like Domain"/>
    <property type="match status" value="1"/>
</dbReference>
<dbReference type="PANTHER" id="PTHR24321:SF8">
    <property type="entry name" value="ESTRADIOL 17-BETA-DEHYDROGENASE 8-RELATED"/>
    <property type="match status" value="1"/>
</dbReference>
<dbReference type="Pfam" id="PF00106">
    <property type="entry name" value="adh_short"/>
    <property type="match status" value="1"/>
</dbReference>
<dbReference type="RefSeq" id="WP_204132657.1">
    <property type="nucleotide sequence ID" value="NZ_JAFDVD010000022.1"/>
</dbReference>
<evidence type="ECO:0000256" key="1">
    <source>
        <dbReference type="ARBA" id="ARBA00006484"/>
    </source>
</evidence>
<name>A0ABS2CQN9_9MICO</name>
<accession>A0ABS2CQN9</accession>
<dbReference type="PRINTS" id="PR00081">
    <property type="entry name" value="GDHRDH"/>
</dbReference>
<reference evidence="3" key="1">
    <citation type="submission" date="2021-02" db="EMBL/GenBank/DDBJ databases">
        <title>Phycicoccus sp. MQZ13P-5T, whole genome shotgun sequence.</title>
        <authorList>
            <person name="Tuo L."/>
        </authorList>
    </citation>
    <scope>NUCLEOTIDE SEQUENCE</scope>
    <source>
        <strain evidence="3">MQZ13P-5</strain>
    </source>
</reference>
<dbReference type="InterPro" id="IPR036291">
    <property type="entry name" value="NAD(P)-bd_dom_sf"/>
</dbReference>
<dbReference type="EMBL" id="JAFDVD010000022">
    <property type="protein sequence ID" value="MBM6402184.1"/>
    <property type="molecule type" value="Genomic_DNA"/>
</dbReference>
<dbReference type="Proteomes" id="UP001430172">
    <property type="component" value="Unassembled WGS sequence"/>
</dbReference>
<keyword evidence="2" id="KW-0560">Oxidoreductase</keyword>
<proteinExistence type="inferred from homology"/>
<gene>
    <name evidence="3" type="ORF">JQN70_17445</name>
</gene>
<protein>
    <submittedName>
        <fullName evidence="3">SDR family oxidoreductase</fullName>
    </submittedName>
</protein>
<organism evidence="3 4">
    <name type="scientific">Phycicoccus sonneratiae</name>
    <dbReference type="NCBI Taxonomy" id="2807628"/>
    <lineage>
        <taxon>Bacteria</taxon>
        <taxon>Bacillati</taxon>
        <taxon>Actinomycetota</taxon>
        <taxon>Actinomycetes</taxon>
        <taxon>Micrococcales</taxon>
        <taxon>Intrasporangiaceae</taxon>
        <taxon>Phycicoccus</taxon>
    </lineage>
</organism>
<evidence type="ECO:0000313" key="4">
    <source>
        <dbReference type="Proteomes" id="UP001430172"/>
    </source>
</evidence>
<evidence type="ECO:0000256" key="2">
    <source>
        <dbReference type="ARBA" id="ARBA00023002"/>
    </source>
</evidence>
<evidence type="ECO:0000313" key="3">
    <source>
        <dbReference type="EMBL" id="MBM6402184.1"/>
    </source>
</evidence>
<dbReference type="Pfam" id="PF13561">
    <property type="entry name" value="adh_short_C2"/>
    <property type="match status" value="1"/>
</dbReference>
<dbReference type="SUPFAM" id="SSF51735">
    <property type="entry name" value="NAD(P)-binding Rossmann-fold domains"/>
    <property type="match status" value="1"/>
</dbReference>
<comment type="similarity">
    <text evidence="1">Belongs to the short-chain dehydrogenases/reductases (SDR) family.</text>
</comment>
<sequence length="282" mass="29063">MSRTYAVTGSASGIGQATAALLRRRGHRVIGVDVRSGDVVADLSTPHGREEAVEGVLDEAGGRLDGVVANAGLALPTAATVAVNHFGTVALLEGLRPALVCSRAPRAVATSSMATLLPVHAPLVDACLAGDEDLALAIAVELEARGPEAGAVLYPSSKRALSRWVRREAPTPRWAGCGIPLNAVAPGIVRTPMVADLIATEQGRDALAGVVPMPLHGYLEAEQVAALLAWLVSEENTHVCGQTVYVDGGCDVVLRGDDVWSWNDSAPVAVTDPAARETVPAG</sequence>
<dbReference type="PANTHER" id="PTHR24321">
    <property type="entry name" value="DEHYDROGENASES, SHORT CHAIN"/>
    <property type="match status" value="1"/>
</dbReference>